<dbReference type="VEuPathDB" id="GiardiaDB:SS50377_25954"/>
<proteinExistence type="predicted"/>
<accession>V6LQA3</accession>
<feature type="coiled-coil region" evidence="1">
    <location>
        <begin position="82"/>
        <end position="109"/>
    </location>
</feature>
<dbReference type="Proteomes" id="UP000018208">
    <property type="component" value="Unassembled WGS sequence"/>
</dbReference>
<protein>
    <submittedName>
        <fullName evidence="2">Uncharacterized protein</fullName>
    </submittedName>
</protein>
<evidence type="ECO:0000256" key="1">
    <source>
        <dbReference type="SAM" id="Coils"/>
    </source>
</evidence>
<sequence length="369" mass="43560">MKCRKCDNLIQQYNKLQDNHTQLQQLLIQKASQNSIFSPTFRRVEIPSELFVDVEDQNTQTDQQKSSSLLFNTFEKTVTQTLQMLNEKLKIQENSLNVARMELTRYKDQEMLISNYQKTTQNLTQKLSKFSVSPILNQSQTIVSITQPNTQTKDPFYQQQNEQLQEQISLLQARITILEIPNPDSQLISFENLAISVNNEQNNFISDDLIELRERLNILEMENSTLRCQIQDQHMLNSQLSMTQKQLKNSQCLREFEENEELQEMIMKVRELENSQKQEGDFQQLQLQYNTLQSVLEGRISKNQNLQIAFQEVEKLYKCEIDKNSQLQLQLQEVKKQLQASRKVAEELKMQEKRLLEKLQFERRRMGAV</sequence>
<name>V6LQA3_9EUKA</name>
<dbReference type="EMBL" id="KI546065">
    <property type="protein sequence ID" value="EST46760.1"/>
    <property type="molecule type" value="Genomic_DNA"/>
</dbReference>
<dbReference type="AlphaFoldDB" id="V6LQA3"/>
<organism evidence="2">
    <name type="scientific">Spironucleus salmonicida</name>
    <dbReference type="NCBI Taxonomy" id="348837"/>
    <lineage>
        <taxon>Eukaryota</taxon>
        <taxon>Metamonada</taxon>
        <taxon>Diplomonadida</taxon>
        <taxon>Hexamitidae</taxon>
        <taxon>Hexamitinae</taxon>
        <taxon>Spironucleus</taxon>
    </lineage>
</organism>
<gene>
    <name evidence="2" type="ORF">SS50377_13222</name>
    <name evidence="3" type="ORF">SS50377_25954</name>
</gene>
<feature type="coiled-coil region" evidence="1">
    <location>
        <begin position="317"/>
        <end position="365"/>
    </location>
</feature>
<dbReference type="EMBL" id="AUWU02000006">
    <property type="protein sequence ID" value="KAH0571759.1"/>
    <property type="molecule type" value="Genomic_DNA"/>
</dbReference>
<reference evidence="2 3" key="1">
    <citation type="journal article" date="2014" name="PLoS Genet.">
        <title>The Genome of Spironucleus salmonicida Highlights a Fish Pathogen Adapted to Fluctuating Environments.</title>
        <authorList>
            <person name="Xu F."/>
            <person name="Jerlstrom-Hultqvist J."/>
            <person name="Einarsson E."/>
            <person name="Astvaldsson A."/>
            <person name="Svard S.G."/>
            <person name="Andersson J.O."/>
        </authorList>
    </citation>
    <scope>NUCLEOTIDE SEQUENCE</scope>
    <source>
        <strain evidence="3">ATCC 50377</strain>
    </source>
</reference>
<evidence type="ECO:0000313" key="3">
    <source>
        <dbReference type="EMBL" id="KAH0571759.1"/>
    </source>
</evidence>
<evidence type="ECO:0000313" key="2">
    <source>
        <dbReference type="EMBL" id="EST46760.1"/>
    </source>
</evidence>
<feature type="coiled-coil region" evidence="1">
    <location>
        <begin position="202"/>
        <end position="229"/>
    </location>
</feature>
<evidence type="ECO:0000313" key="4">
    <source>
        <dbReference type="Proteomes" id="UP000018208"/>
    </source>
</evidence>
<reference evidence="3" key="2">
    <citation type="submission" date="2020-12" db="EMBL/GenBank/DDBJ databases">
        <title>New Spironucleus salmonicida genome in near-complete chromosomes.</title>
        <authorList>
            <person name="Xu F."/>
            <person name="Kurt Z."/>
            <person name="Jimenez-Gonzalez A."/>
            <person name="Astvaldsson A."/>
            <person name="Andersson J.O."/>
            <person name="Svard S.G."/>
        </authorList>
    </citation>
    <scope>NUCLEOTIDE SEQUENCE</scope>
    <source>
        <strain evidence="3">ATCC 50377</strain>
    </source>
</reference>
<keyword evidence="1" id="KW-0175">Coiled coil</keyword>
<keyword evidence="4" id="KW-1185">Reference proteome</keyword>